<dbReference type="PANTHER" id="PTHR11139">
    <property type="entry name" value="ATAXIA TELANGIECTASIA MUTATED ATM -RELATED"/>
    <property type="match status" value="1"/>
</dbReference>
<dbReference type="GO" id="GO:0005634">
    <property type="term" value="C:nucleus"/>
    <property type="evidence" value="ECO:0007669"/>
    <property type="project" value="TreeGrafter"/>
</dbReference>
<dbReference type="GO" id="GO:0031931">
    <property type="term" value="C:TORC1 complex"/>
    <property type="evidence" value="ECO:0007669"/>
    <property type="project" value="TreeGrafter"/>
</dbReference>
<dbReference type="GO" id="GO:0005737">
    <property type="term" value="C:cytoplasm"/>
    <property type="evidence" value="ECO:0007669"/>
    <property type="project" value="TreeGrafter"/>
</dbReference>
<dbReference type="PANTHER" id="PTHR11139:SF9">
    <property type="entry name" value="SERINE_THREONINE-PROTEIN KINASE MTOR"/>
    <property type="match status" value="1"/>
</dbReference>
<dbReference type="OrthoDB" id="2250022at2759"/>
<protein>
    <submittedName>
        <fullName evidence="4">Serine/threonine-protein kinase mTOR (inferred by orthology to a human protein)</fullName>
    </submittedName>
</protein>
<dbReference type="GO" id="GO:0016242">
    <property type="term" value="P:negative regulation of macroautophagy"/>
    <property type="evidence" value="ECO:0007669"/>
    <property type="project" value="TreeGrafter"/>
</dbReference>
<sequence>MLSPFVRVFEVVDRKQRADVLNLIQGVLRQLVSVAVVDSLGLWVVEVKDFVWSGSKSVVGLSAVEVRLSVLRCFKNADHALLSHLAQADMLELIFMSLHDEKLEIQEEAVALLGKLGDLNPAFVLPRMRKILLETLSQLTNSRVGRLEEYSARLIAQIAHLSPKFMRPYMNPVLSALIPKLRSEIVHVDVTIQVLNAISELAISGGADLVRTIDTLFTPLLQFLQDSSSLSRREAALRTLGRLCQNTAYVVDPYRDYPELLEILLRLLKTEMSVSMRRTTMRVGYTPVYLFRYYCCYFHYCYNYF</sequence>
<dbReference type="AlphaFoldDB" id="A0A0M3KE50"/>
<dbReference type="InterPro" id="IPR050517">
    <property type="entry name" value="DDR_Repair_Kinase"/>
</dbReference>
<keyword evidence="3" id="KW-1185">Reference proteome</keyword>
<dbReference type="InterPro" id="IPR016024">
    <property type="entry name" value="ARM-type_fold"/>
</dbReference>
<dbReference type="InterPro" id="IPR024585">
    <property type="entry name" value="mTOR_dom"/>
</dbReference>
<dbReference type="Proteomes" id="UP000267096">
    <property type="component" value="Unassembled WGS sequence"/>
</dbReference>
<evidence type="ECO:0000313" key="2">
    <source>
        <dbReference type="EMBL" id="VDK65663.1"/>
    </source>
</evidence>
<dbReference type="EMBL" id="UYRR01035853">
    <property type="protein sequence ID" value="VDK65663.1"/>
    <property type="molecule type" value="Genomic_DNA"/>
</dbReference>
<evidence type="ECO:0000259" key="1">
    <source>
        <dbReference type="Pfam" id="PF11865"/>
    </source>
</evidence>
<dbReference type="SUPFAM" id="SSF48371">
    <property type="entry name" value="ARM repeat"/>
    <property type="match status" value="1"/>
</dbReference>
<dbReference type="GO" id="GO:0004674">
    <property type="term" value="F:protein serine/threonine kinase activity"/>
    <property type="evidence" value="ECO:0007669"/>
    <property type="project" value="TreeGrafter"/>
</dbReference>
<dbReference type="Pfam" id="PF11865">
    <property type="entry name" value="mTOR_dom"/>
    <property type="match status" value="1"/>
</dbReference>
<dbReference type="GO" id="GO:0038202">
    <property type="term" value="P:TORC1 signaling"/>
    <property type="evidence" value="ECO:0007669"/>
    <property type="project" value="TreeGrafter"/>
</dbReference>
<reference evidence="2 3" key="2">
    <citation type="submission" date="2018-11" db="EMBL/GenBank/DDBJ databases">
        <authorList>
            <consortium name="Pathogen Informatics"/>
        </authorList>
    </citation>
    <scope>NUCLEOTIDE SEQUENCE [LARGE SCALE GENOMIC DNA]</scope>
</reference>
<dbReference type="GO" id="GO:0031932">
    <property type="term" value="C:TORC2 complex"/>
    <property type="evidence" value="ECO:0007669"/>
    <property type="project" value="TreeGrafter"/>
</dbReference>
<dbReference type="Gene3D" id="1.25.10.10">
    <property type="entry name" value="Leucine-rich Repeat Variant"/>
    <property type="match status" value="1"/>
</dbReference>
<evidence type="ECO:0000313" key="4">
    <source>
        <dbReference type="WBParaSite" id="ASIM_0001925501-mRNA-1"/>
    </source>
</evidence>
<evidence type="ECO:0000313" key="3">
    <source>
        <dbReference type="Proteomes" id="UP000267096"/>
    </source>
</evidence>
<reference evidence="4" key="1">
    <citation type="submission" date="2017-02" db="UniProtKB">
        <authorList>
            <consortium name="WormBaseParasite"/>
        </authorList>
    </citation>
    <scope>IDENTIFICATION</scope>
</reference>
<accession>A0A0M3KE50</accession>
<organism evidence="4">
    <name type="scientific">Anisakis simplex</name>
    <name type="common">Herring worm</name>
    <dbReference type="NCBI Taxonomy" id="6269"/>
    <lineage>
        <taxon>Eukaryota</taxon>
        <taxon>Metazoa</taxon>
        <taxon>Ecdysozoa</taxon>
        <taxon>Nematoda</taxon>
        <taxon>Chromadorea</taxon>
        <taxon>Rhabditida</taxon>
        <taxon>Spirurina</taxon>
        <taxon>Ascaridomorpha</taxon>
        <taxon>Ascaridoidea</taxon>
        <taxon>Anisakidae</taxon>
        <taxon>Anisakis</taxon>
        <taxon>Anisakis simplex complex</taxon>
    </lineage>
</organism>
<dbReference type="WBParaSite" id="ASIM_0001925501-mRNA-1">
    <property type="protein sequence ID" value="ASIM_0001925501-mRNA-1"/>
    <property type="gene ID" value="ASIM_0001925501"/>
</dbReference>
<proteinExistence type="predicted"/>
<feature type="domain" description="Serine/threonine-protein kinase mTOR" evidence="1">
    <location>
        <begin position="250"/>
        <end position="283"/>
    </location>
</feature>
<name>A0A0M3KE50_ANISI</name>
<dbReference type="InterPro" id="IPR011989">
    <property type="entry name" value="ARM-like"/>
</dbReference>
<gene>
    <name evidence="2" type="ORF">ASIM_LOCUS18648</name>
</gene>